<accession>A0A8H6WNE5</accession>
<organism evidence="3 4">
    <name type="scientific">Mycena chlorophos</name>
    <name type="common">Agaric fungus</name>
    <name type="synonym">Agaricus chlorophos</name>
    <dbReference type="NCBI Taxonomy" id="658473"/>
    <lineage>
        <taxon>Eukaryota</taxon>
        <taxon>Fungi</taxon>
        <taxon>Dikarya</taxon>
        <taxon>Basidiomycota</taxon>
        <taxon>Agaricomycotina</taxon>
        <taxon>Agaricomycetes</taxon>
        <taxon>Agaricomycetidae</taxon>
        <taxon>Agaricales</taxon>
        <taxon>Marasmiineae</taxon>
        <taxon>Mycenaceae</taxon>
        <taxon>Mycena</taxon>
    </lineage>
</organism>
<dbReference type="FunFam" id="3.40.50.720:FF:000121">
    <property type="entry name" value="Prostaglandin reductase 2"/>
    <property type="match status" value="1"/>
</dbReference>
<dbReference type="InterPro" id="IPR011032">
    <property type="entry name" value="GroES-like_sf"/>
</dbReference>
<dbReference type="SMART" id="SM00829">
    <property type="entry name" value="PKS_ER"/>
    <property type="match status" value="1"/>
</dbReference>
<evidence type="ECO:0000259" key="2">
    <source>
        <dbReference type="SMART" id="SM00829"/>
    </source>
</evidence>
<keyword evidence="4" id="KW-1185">Reference proteome</keyword>
<dbReference type="Proteomes" id="UP000613580">
    <property type="component" value="Unassembled WGS sequence"/>
</dbReference>
<sequence length="352" mass="37966">MAPVTNGRVLFAAIPTGFPVPGETLVYDTTETIDLENVPLHGGFLVKVLVLSVDPYLRGLLRPADVPSYMPAFTLGAPIVSAGISVVLRSELADVPVGSYITGYSHYHDIITAHKEYFVAQSLGGAARLRVLERDPRLPLSVYIGVAGMPGETAYMAWKEFSKAKKGEVVFVTTGAGPVGSMVIQIAKNEGLKVIASAGSEDKVQFMRDIGADVAFNYKTTDVRDVLKREGPIDIYWDNVGGDTLDAAMEHSNNFGRFIECGQITGYSTGVEPMKNPMLIVSKSLTLSGFLVNNLRPKYTDAFRAEVVPKLADGTYKYTEDITRGLEKVGEVLLGVLKGRNTGKAVVVVADE</sequence>
<comment type="caution">
    <text evidence="3">The sequence shown here is derived from an EMBL/GenBank/DDBJ whole genome shotgun (WGS) entry which is preliminary data.</text>
</comment>
<name>A0A8H6WNE5_MYCCL</name>
<dbReference type="InterPro" id="IPR013149">
    <property type="entry name" value="ADH-like_C"/>
</dbReference>
<dbReference type="EMBL" id="JACAZE010000002">
    <property type="protein sequence ID" value="KAF7321168.1"/>
    <property type="molecule type" value="Genomic_DNA"/>
</dbReference>
<dbReference type="InterPro" id="IPR041694">
    <property type="entry name" value="ADH_N_2"/>
</dbReference>
<evidence type="ECO:0000256" key="1">
    <source>
        <dbReference type="ARBA" id="ARBA00023002"/>
    </source>
</evidence>
<dbReference type="InterPro" id="IPR045010">
    <property type="entry name" value="MDR_fam"/>
</dbReference>
<dbReference type="Gene3D" id="3.90.180.10">
    <property type="entry name" value="Medium-chain alcohol dehydrogenases, catalytic domain"/>
    <property type="match status" value="1"/>
</dbReference>
<dbReference type="SUPFAM" id="SSF50129">
    <property type="entry name" value="GroES-like"/>
    <property type="match status" value="1"/>
</dbReference>
<dbReference type="Pfam" id="PF16884">
    <property type="entry name" value="ADH_N_2"/>
    <property type="match status" value="1"/>
</dbReference>
<dbReference type="OrthoDB" id="809632at2759"/>
<dbReference type="AlphaFoldDB" id="A0A8H6WNE5"/>
<dbReference type="CDD" id="cd05288">
    <property type="entry name" value="PGDH"/>
    <property type="match status" value="1"/>
</dbReference>
<dbReference type="SUPFAM" id="SSF51735">
    <property type="entry name" value="NAD(P)-binding Rossmann-fold domains"/>
    <property type="match status" value="1"/>
</dbReference>
<dbReference type="Pfam" id="PF00107">
    <property type="entry name" value="ADH_zinc_N"/>
    <property type="match status" value="1"/>
</dbReference>
<evidence type="ECO:0000313" key="3">
    <source>
        <dbReference type="EMBL" id="KAF7321168.1"/>
    </source>
</evidence>
<evidence type="ECO:0000313" key="4">
    <source>
        <dbReference type="Proteomes" id="UP000613580"/>
    </source>
</evidence>
<dbReference type="InterPro" id="IPR036291">
    <property type="entry name" value="NAD(P)-bd_dom_sf"/>
</dbReference>
<proteinExistence type="predicted"/>
<protein>
    <submittedName>
        <fullName evidence="3">PKS-ER domain-containing protein</fullName>
    </submittedName>
</protein>
<dbReference type="InterPro" id="IPR020843">
    <property type="entry name" value="ER"/>
</dbReference>
<dbReference type="Gene3D" id="3.40.50.720">
    <property type="entry name" value="NAD(P)-binding Rossmann-like Domain"/>
    <property type="match status" value="1"/>
</dbReference>
<dbReference type="PANTHER" id="PTHR43205">
    <property type="entry name" value="PROSTAGLANDIN REDUCTASE"/>
    <property type="match status" value="1"/>
</dbReference>
<feature type="domain" description="Enoyl reductase (ER)" evidence="2">
    <location>
        <begin position="22"/>
        <end position="347"/>
    </location>
</feature>
<reference evidence="3" key="1">
    <citation type="submission" date="2020-05" db="EMBL/GenBank/DDBJ databases">
        <title>Mycena genomes resolve the evolution of fungal bioluminescence.</title>
        <authorList>
            <person name="Tsai I.J."/>
        </authorList>
    </citation>
    <scope>NUCLEOTIDE SEQUENCE</scope>
    <source>
        <strain evidence="3">110903Hualien_Pintung</strain>
    </source>
</reference>
<dbReference type="GO" id="GO:0016628">
    <property type="term" value="F:oxidoreductase activity, acting on the CH-CH group of donors, NAD or NADP as acceptor"/>
    <property type="evidence" value="ECO:0007669"/>
    <property type="project" value="InterPro"/>
</dbReference>
<dbReference type="PANTHER" id="PTHR43205:SF7">
    <property type="entry name" value="PROSTAGLANDIN REDUCTASE 1"/>
    <property type="match status" value="1"/>
</dbReference>
<keyword evidence="1" id="KW-0560">Oxidoreductase</keyword>
<gene>
    <name evidence="3" type="ORF">HMN09_00205000</name>
</gene>